<sequence>MVFVDLEKAYDKVLREILWRYLEVRGVHMVYTRAIKNMYNGAKTRVQTVGEDSEHFPVMMGLHKGSTLSPFLFPLVMDGLT</sequence>
<feature type="domain" description="Reverse transcriptase" evidence="1">
    <location>
        <begin position="1"/>
        <end position="81"/>
    </location>
</feature>
<reference evidence="2" key="1">
    <citation type="submission" date="2023-12" db="EMBL/GenBank/DDBJ databases">
        <title>Genome assembly of Anisodus tanguticus.</title>
        <authorList>
            <person name="Wang Y.-J."/>
        </authorList>
    </citation>
    <scope>NUCLEOTIDE SEQUENCE</scope>
    <source>
        <strain evidence="2">KB-2021</strain>
        <tissue evidence="2">Leaf</tissue>
    </source>
</reference>
<keyword evidence="3" id="KW-1185">Reference proteome</keyword>
<evidence type="ECO:0000259" key="1">
    <source>
        <dbReference type="PROSITE" id="PS50878"/>
    </source>
</evidence>
<dbReference type="Proteomes" id="UP001291623">
    <property type="component" value="Unassembled WGS sequence"/>
</dbReference>
<evidence type="ECO:0000313" key="3">
    <source>
        <dbReference type="Proteomes" id="UP001291623"/>
    </source>
</evidence>
<dbReference type="PROSITE" id="PS50878">
    <property type="entry name" value="RT_POL"/>
    <property type="match status" value="1"/>
</dbReference>
<organism evidence="2 3">
    <name type="scientific">Anisodus tanguticus</name>
    <dbReference type="NCBI Taxonomy" id="243964"/>
    <lineage>
        <taxon>Eukaryota</taxon>
        <taxon>Viridiplantae</taxon>
        <taxon>Streptophyta</taxon>
        <taxon>Embryophyta</taxon>
        <taxon>Tracheophyta</taxon>
        <taxon>Spermatophyta</taxon>
        <taxon>Magnoliopsida</taxon>
        <taxon>eudicotyledons</taxon>
        <taxon>Gunneridae</taxon>
        <taxon>Pentapetalae</taxon>
        <taxon>asterids</taxon>
        <taxon>lamiids</taxon>
        <taxon>Solanales</taxon>
        <taxon>Solanaceae</taxon>
        <taxon>Solanoideae</taxon>
        <taxon>Hyoscyameae</taxon>
        <taxon>Anisodus</taxon>
    </lineage>
</organism>
<comment type="caution">
    <text evidence="2">The sequence shown here is derived from an EMBL/GenBank/DDBJ whole genome shotgun (WGS) entry which is preliminary data.</text>
</comment>
<evidence type="ECO:0000313" key="2">
    <source>
        <dbReference type="EMBL" id="KAK4368649.1"/>
    </source>
</evidence>
<gene>
    <name evidence="2" type="ORF">RND71_012441</name>
</gene>
<name>A0AAE1VPS8_9SOLA</name>
<dbReference type="EMBL" id="JAVYJV010000006">
    <property type="protein sequence ID" value="KAK4368649.1"/>
    <property type="molecule type" value="Genomic_DNA"/>
</dbReference>
<proteinExistence type="predicted"/>
<dbReference type="Pfam" id="PF00078">
    <property type="entry name" value="RVT_1"/>
    <property type="match status" value="1"/>
</dbReference>
<protein>
    <recommendedName>
        <fullName evidence="1">Reverse transcriptase domain-containing protein</fullName>
    </recommendedName>
</protein>
<dbReference type="InterPro" id="IPR000477">
    <property type="entry name" value="RT_dom"/>
</dbReference>
<accession>A0AAE1VPS8</accession>
<dbReference type="PANTHER" id="PTHR19446">
    <property type="entry name" value="REVERSE TRANSCRIPTASES"/>
    <property type="match status" value="1"/>
</dbReference>
<dbReference type="AlphaFoldDB" id="A0AAE1VPS8"/>